<dbReference type="GO" id="GO:0006167">
    <property type="term" value="P:AMP biosynthetic process"/>
    <property type="evidence" value="ECO:0007669"/>
    <property type="project" value="TreeGrafter"/>
</dbReference>
<evidence type="ECO:0000313" key="4">
    <source>
        <dbReference type="Proteomes" id="UP001320159"/>
    </source>
</evidence>
<dbReference type="RefSeq" id="WP_230743112.1">
    <property type="nucleotide sequence ID" value="NZ_PGCK01000014.1"/>
</dbReference>
<dbReference type="PROSITE" id="PS51462">
    <property type="entry name" value="NUDIX"/>
    <property type="match status" value="1"/>
</dbReference>
<dbReference type="SUPFAM" id="SSF55811">
    <property type="entry name" value="Nudix"/>
    <property type="match status" value="1"/>
</dbReference>
<reference evidence="3 4" key="1">
    <citation type="submission" date="2017-11" db="EMBL/GenBank/DDBJ databases">
        <title>Isolation and Characterization of Family Methanocellaceae Species from Potential Methane Hydrate Area Offshore Southwestern Taiwan.</title>
        <authorList>
            <person name="Zhang W.-L."/>
            <person name="Chen W.-C."/>
            <person name="Lai M.-C."/>
            <person name="Chen S.-C."/>
        </authorList>
    </citation>
    <scope>NUCLEOTIDE SEQUENCE [LARGE SCALE GENOMIC DNA]</scope>
    <source>
        <strain evidence="3 4">CWC-04</strain>
    </source>
</reference>
<keyword evidence="4" id="KW-1185">Reference proteome</keyword>
<feature type="domain" description="Nudix hydrolase" evidence="2">
    <location>
        <begin position="2"/>
        <end position="119"/>
    </location>
</feature>
<name>A0AAP2W8G0_9EURY</name>
<dbReference type="PRINTS" id="PR00502">
    <property type="entry name" value="NUDIXFAMILY"/>
</dbReference>
<comment type="caution">
    <text evidence="3">The sequence shown here is derived from an EMBL/GenBank/DDBJ whole genome shotgun (WGS) entry which is preliminary data.</text>
</comment>
<dbReference type="InterPro" id="IPR000086">
    <property type="entry name" value="NUDIX_hydrolase_dom"/>
</dbReference>
<evidence type="ECO:0000259" key="2">
    <source>
        <dbReference type="PROSITE" id="PS51462"/>
    </source>
</evidence>
<proteinExistence type="predicted"/>
<dbReference type="Gene3D" id="3.90.79.10">
    <property type="entry name" value="Nucleoside Triphosphate Pyrophosphohydrolase"/>
    <property type="match status" value="1"/>
</dbReference>
<dbReference type="AlphaFoldDB" id="A0AAP2W8G0"/>
<dbReference type="EMBL" id="PGCK01000014">
    <property type="protein sequence ID" value="MCD1296174.1"/>
    <property type="molecule type" value="Genomic_DNA"/>
</dbReference>
<dbReference type="InterPro" id="IPR020476">
    <property type="entry name" value="Nudix_hydrolase"/>
</dbReference>
<protein>
    <submittedName>
        <fullName evidence="3">NUDIX hydrolase</fullName>
    </submittedName>
</protein>
<dbReference type="GO" id="GO:0004081">
    <property type="term" value="F:bis(5'-nucleosyl)-tetraphosphatase (asymmetrical) activity"/>
    <property type="evidence" value="ECO:0007669"/>
    <property type="project" value="TreeGrafter"/>
</dbReference>
<dbReference type="InterPro" id="IPR020084">
    <property type="entry name" value="NUDIX_hydrolase_CS"/>
</dbReference>
<sequence length="126" mass="14458">MSDVRYTYVIAFRDDSFLMVRHARRAWEMPGGKMEPGEDPESAAIREFREETGYDVSSLQVIEKEEGGLVYMGELGKKLEITPNKNEILGIGFFEKLPDELSFPLVEYRRMIDAAYNARGKRARSS</sequence>
<dbReference type="InterPro" id="IPR015797">
    <property type="entry name" value="NUDIX_hydrolase-like_dom_sf"/>
</dbReference>
<accession>A0AAP2W8G0</accession>
<dbReference type="PANTHER" id="PTHR21340:SF0">
    <property type="entry name" value="BIS(5'-NUCLEOSYL)-TETRAPHOSPHATASE [ASYMMETRICAL]"/>
    <property type="match status" value="1"/>
</dbReference>
<dbReference type="GO" id="GO:0006754">
    <property type="term" value="P:ATP biosynthetic process"/>
    <property type="evidence" value="ECO:0007669"/>
    <property type="project" value="TreeGrafter"/>
</dbReference>
<dbReference type="Proteomes" id="UP001320159">
    <property type="component" value="Unassembled WGS sequence"/>
</dbReference>
<evidence type="ECO:0000256" key="1">
    <source>
        <dbReference type="ARBA" id="ARBA00022801"/>
    </source>
</evidence>
<keyword evidence="1 3" id="KW-0378">Hydrolase</keyword>
<organism evidence="3 4">
    <name type="scientific">Methanooceanicella nereidis</name>
    <dbReference type="NCBI Taxonomy" id="2052831"/>
    <lineage>
        <taxon>Archaea</taxon>
        <taxon>Methanobacteriati</taxon>
        <taxon>Methanobacteriota</taxon>
        <taxon>Stenosarchaea group</taxon>
        <taxon>Methanomicrobia</taxon>
        <taxon>Methanocellales</taxon>
        <taxon>Methanocellaceae</taxon>
        <taxon>Methanooceanicella</taxon>
    </lineage>
</organism>
<dbReference type="PANTHER" id="PTHR21340">
    <property type="entry name" value="DIADENOSINE 5,5-P1,P4-TETRAPHOSPHATE PYROPHOSPHOHYDROLASE MUTT"/>
    <property type="match status" value="1"/>
</dbReference>
<dbReference type="Pfam" id="PF00293">
    <property type="entry name" value="NUDIX"/>
    <property type="match status" value="1"/>
</dbReference>
<gene>
    <name evidence="3" type="ORF">CUJ83_14320</name>
</gene>
<dbReference type="InterPro" id="IPR051325">
    <property type="entry name" value="Nudix_hydrolase_domain"/>
</dbReference>
<evidence type="ECO:0000313" key="3">
    <source>
        <dbReference type="EMBL" id="MCD1296174.1"/>
    </source>
</evidence>
<dbReference type="PROSITE" id="PS00893">
    <property type="entry name" value="NUDIX_BOX"/>
    <property type="match status" value="1"/>
</dbReference>